<dbReference type="Gene3D" id="3.40.630.30">
    <property type="match status" value="1"/>
</dbReference>
<dbReference type="PANTHER" id="PTHR43877">
    <property type="entry name" value="AMINOALKYLPHOSPHONATE N-ACETYLTRANSFERASE-RELATED-RELATED"/>
    <property type="match status" value="1"/>
</dbReference>
<dbReference type="eggNOG" id="COG0456">
    <property type="taxonomic scope" value="Bacteria"/>
</dbReference>
<dbReference type="CDD" id="cd04301">
    <property type="entry name" value="NAT_SF"/>
    <property type="match status" value="1"/>
</dbReference>
<evidence type="ECO:0000313" key="4">
    <source>
        <dbReference type="EMBL" id="AHH21570.1"/>
    </source>
</evidence>
<dbReference type="HOGENOM" id="CLU_013985_19_3_11"/>
<organism evidence="4 5">
    <name type="scientific">Nocardia nova SH22a</name>
    <dbReference type="NCBI Taxonomy" id="1415166"/>
    <lineage>
        <taxon>Bacteria</taxon>
        <taxon>Bacillati</taxon>
        <taxon>Actinomycetota</taxon>
        <taxon>Actinomycetes</taxon>
        <taxon>Mycobacteriales</taxon>
        <taxon>Nocardiaceae</taxon>
        <taxon>Nocardia</taxon>
    </lineage>
</organism>
<evidence type="ECO:0000256" key="2">
    <source>
        <dbReference type="ARBA" id="ARBA00023315"/>
    </source>
</evidence>
<feature type="domain" description="N-acetyltransferase" evidence="3">
    <location>
        <begin position="11"/>
        <end position="164"/>
    </location>
</feature>
<accession>W5TQA8</accession>
<name>W5TQA8_9NOCA</name>
<dbReference type="InterPro" id="IPR050832">
    <property type="entry name" value="Bact_Acetyltransf"/>
</dbReference>
<gene>
    <name evidence="4" type="ORF">NONO_c68030</name>
</gene>
<dbReference type="PROSITE" id="PS51186">
    <property type="entry name" value="GNAT"/>
    <property type="match status" value="1"/>
</dbReference>
<dbReference type="AlphaFoldDB" id="W5TQA8"/>
<protein>
    <submittedName>
        <fullName evidence="4">Acetyltransferase (GNAT) family protein</fullName>
    </submittedName>
</protein>
<reference evidence="4 5" key="1">
    <citation type="journal article" date="2014" name="Appl. Environ. Microbiol.">
        <title>Insights into the Microbial Degradation of Rubber and Gutta-Percha by Analysis of the Complete Genome of Nocardia nova SH22a.</title>
        <authorList>
            <person name="Luo Q."/>
            <person name="Hiessl S."/>
            <person name="Poehlein A."/>
            <person name="Daniel R."/>
            <person name="Steinbuchel A."/>
        </authorList>
    </citation>
    <scope>NUCLEOTIDE SEQUENCE [LARGE SCALE GENOMIC DNA]</scope>
    <source>
        <strain evidence="4">SH22a</strain>
    </source>
</reference>
<dbReference type="Pfam" id="PF00583">
    <property type="entry name" value="Acetyltransf_1"/>
    <property type="match status" value="1"/>
</dbReference>
<dbReference type="EMBL" id="CP006850">
    <property type="protein sequence ID" value="AHH21570.1"/>
    <property type="molecule type" value="Genomic_DNA"/>
</dbReference>
<dbReference type="Proteomes" id="UP000019150">
    <property type="component" value="Chromosome"/>
</dbReference>
<evidence type="ECO:0000313" key="5">
    <source>
        <dbReference type="Proteomes" id="UP000019150"/>
    </source>
</evidence>
<keyword evidence="1 4" id="KW-0808">Transferase</keyword>
<dbReference type="PANTHER" id="PTHR43877:SF2">
    <property type="entry name" value="AMINOALKYLPHOSPHONATE N-ACETYLTRANSFERASE-RELATED"/>
    <property type="match status" value="1"/>
</dbReference>
<dbReference type="InterPro" id="IPR000182">
    <property type="entry name" value="GNAT_dom"/>
</dbReference>
<dbReference type="STRING" id="1415166.NONO_c68030"/>
<dbReference type="PATRIC" id="fig|1415166.3.peg.6987"/>
<dbReference type="KEGG" id="nno:NONO_c68030"/>
<keyword evidence="5" id="KW-1185">Reference proteome</keyword>
<proteinExistence type="predicted"/>
<dbReference type="SUPFAM" id="SSF55729">
    <property type="entry name" value="Acyl-CoA N-acyltransferases (Nat)"/>
    <property type="match status" value="1"/>
</dbReference>
<dbReference type="InterPro" id="IPR016181">
    <property type="entry name" value="Acyl_CoA_acyltransferase"/>
</dbReference>
<evidence type="ECO:0000256" key="1">
    <source>
        <dbReference type="ARBA" id="ARBA00022679"/>
    </source>
</evidence>
<evidence type="ECO:0000259" key="3">
    <source>
        <dbReference type="PROSITE" id="PS51186"/>
    </source>
</evidence>
<sequence>MIGADDWRLWREARLAALAGAPEAYATRLSEWQGAGDREQRWRDRLSIPGARDLIALRAGKPVGIATGVPEPEDDAAELISMWVDDSARGTGVGDRLIAALESWAVERGYTALRLGVFAENEPAIGLYLRNGFEFREESGGSAHAPGITATDDRVERTMVKTISRADAAVR</sequence>
<dbReference type="GO" id="GO:0016747">
    <property type="term" value="F:acyltransferase activity, transferring groups other than amino-acyl groups"/>
    <property type="evidence" value="ECO:0007669"/>
    <property type="project" value="InterPro"/>
</dbReference>
<keyword evidence="2" id="KW-0012">Acyltransferase</keyword>